<evidence type="ECO:0000313" key="2">
    <source>
        <dbReference type="Proteomes" id="UP000283958"/>
    </source>
</evidence>
<name>A0A415Q101_PHOVU</name>
<dbReference type="EMBL" id="QRMN01000049">
    <property type="protein sequence ID" value="RHJ72575.1"/>
    <property type="molecule type" value="Genomic_DNA"/>
</dbReference>
<reference evidence="1 2" key="1">
    <citation type="submission" date="2018-08" db="EMBL/GenBank/DDBJ databases">
        <title>A genome reference for cultivated species of the human gut microbiota.</title>
        <authorList>
            <person name="Zou Y."/>
            <person name="Xue W."/>
            <person name="Luo G."/>
        </authorList>
    </citation>
    <scope>NUCLEOTIDE SEQUENCE [LARGE SCALE GENOMIC DNA]</scope>
    <source>
        <strain evidence="1 2">AM09-18</strain>
    </source>
</reference>
<protein>
    <submittedName>
        <fullName evidence="1">Uncharacterized protein</fullName>
    </submittedName>
</protein>
<dbReference type="AlphaFoldDB" id="A0A415Q101"/>
<proteinExistence type="predicted"/>
<organism evidence="1 2">
    <name type="scientific">Phocaeicola vulgatus</name>
    <name type="common">Bacteroides vulgatus</name>
    <dbReference type="NCBI Taxonomy" id="821"/>
    <lineage>
        <taxon>Bacteria</taxon>
        <taxon>Pseudomonadati</taxon>
        <taxon>Bacteroidota</taxon>
        <taxon>Bacteroidia</taxon>
        <taxon>Bacteroidales</taxon>
        <taxon>Bacteroidaceae</taxon>
        <taxon>Phocaeicola</taxon>
    </lineage>
</organism>
<accession>A0A415Q101</accession>
<comment type="caution">
    <text evidence="1">The sequence shown here is derived from an EMBL/GenBank/DDBJ whole genome shotgun (WGS) entry which is preliminary data.</text>
</comment>
<dbReference type="Proteomes" id="UP000283958">
    <property type="component" value="Unassembled WGS sequence"/>
</dbReference>
<gene>
    <name evidence="1" type="ORF">DW105_16740</name>
</gene>
<evidence type="ECO:0000313" key="1">
    <source>
        <dbReference type="EMBL" id="RHJ72575.1"/>
    </source>
</evidence>
<sequence length="136" mass="15741">MSFIKTSNMDKYCYRKGDIVKLSNECLKSIGRKRIFSQNLFYIKDMDGLFANVSSDDVDVKIPIRDILPVKINSIEDRDIYYDPVVAASVIGAGQETPTSKKDKGEYYLNALRRSFNSEQHMKMIEYNHFICHDIL</sequence>